<organism evidence="2">
    <name type="scientific">marine sediment metagenome</name>
    <dbReference type="NCBI Taxonomy" id="412755"/>
    <lineage>
        <taxon>unclassified sequences</taxon>
        <taxon>metagenomes</taxon>
        <taxon>ecological metagenomes</taxon>
    </lineage>
</organism>
<dbReference type="InterPro" id="IPR012336">
    <property type="entry name" value="Thioredoxin-like_fold"/>
</dbReference>
<evidence type="ECO:0000313" key="2">
    <source>
        <dbReference type="EMBL" id="GAH16377.1"/>
    </source>
</evidence>
<dbReference type="SUPFAM" id="SSF52833">
    <property type="entry name" value="Thioredoxin-like"/>
    <property type="match status" value="1"/>
</dbReference>
<gene>
    <name evidence="2" type="ORF">S01H4_52988</name>
</gene>
<dbReference type="Gene3D" id="3.40.30.80">
    <property type="match status" value="1"/>
</dbReference>
<sequence length="66" mass="7298">MQFAHKLAFISDKISADAIDATEFIPLSQKYNVSGVPKVVINEKIIFEGALPEESFIEEVMAADKL</sequence>
<feature type="domain" description="Thioredoxin-like fold" evidence="1">
    <location>
        <begin position="5"/>
        <end position="61"/>
    </location>
</feature>
<evidence type="ECO:0000259" key="1">
    <source>
        <dbReference type="Pfam" id="PF13192"/>
    </source>
</evidence>
<comment type="caution">
    <text evidence="2">The sequence shown here is derived from an EMBL/GenBank/DDBJ whole genome shotgun (WGS) entry which is preliminary data.</text>
</comment>
<dbReference type="AlphaFoldDB" id="X1D819"/>
<accession>X1D819</accession>
<dbReference type="Pfam" id="PF13192">
    <property type="entry name" value="Thioredoxin_3"/>
    <property type="match status" value="1"/>
</dbReference>
<dbReference type="PANTHER" id="PTHR37170">
    <property type="entry name" value="GLUTAREDOXIN-RELATED"/>
    <property type="match status" value="1"/>
</dbReference>
<dbReference type="InterPro" id="IPR036249">
    <property type="entry name" value="Thioredoxin-like_sf"/>
</dbReference>
<name>X1D819_9ZZZZ</name>
<protein>
    <recommendedName>
        <fullName evidence="1">Thioredoxin-like fold domain-containing protein</fullName>
    </recommendedName>
</protein>
<dbReference type="EMBL" id="BART01030326">
    <property type="protein sequence ID" value="GAH16377.1"/>
    <property type="molecule type" value="Genomic_DNA"/>
</dbReference>
<reference evidence="2" key="1">
    <citation type="journal article" date="2014" name="Front. Microbiol.">
        <title>High frequency of phylogenetically diverse reductive dehalogenase-homologous genes in deep subseafloor sedimentary metagenomes.</title>
        <authorList>
            <person name="Kawai M."/>
            <person name="Futagami T."/>
            <person name="Toyoda A."/>
            <person name="Takaki Y."/>
            <person name="Nishi S."/>
            <person name="Hori S."/>
            <person name="Arai W."/>
            <person name="Tsubouchi T."/>
            <person name="Morono Y."/>
            <person name="Uchiyama I."/>
            <person name="Ito T."/>
            <person name="Fujiyama A."/>
            <person name="Inagaki F."/>
            <person name="Takami H."/>
        </authorList>
    </citation>
    <scope>NUCLEOTIDE SEQUENCE</scope>
    <source>
        <strain evidence="2">Expedition CK06-06</strain>
    </source>
</reference>
<proteinExistence type="predicted"/>
<dbReference type="PANTHER" id="PTHR37170:SF1">
    <property type="entry name" value="GLUTAREDOXIN-LIKE PROTEIN"/>
    <property type="match status" value="1"/>
</dbReference>